<dbReference type="Proteomes" id="UP001206925">
    <property type="component" value="Unassembled WGS sequence"/>
</dbReference>
<evidence type="ECO:0008006" key="3">
    <source>
        <dbReference type="Google" id="ProtNLM"/>
    </source>
</evidence>
<comment type="caution">
    <text evidence="1">The sequence shown here is derived from an EMBL/GenBank/DDBJ whole genome shotgun (WGS) entry which is preliminary data.</text>
</comment>
<protein>
    <recommendedName>
        <fullName evidence="3">RRM domain-containing protein</fullName>
    </recommendedName>
</protein>
<proteinExistence type="predicted"/>
<evidence type="ECO:0000313" key="1">
    <source>
        <dbReference type="EMBL" id="KAI7756449.1"/>
    </source>
</evidence>
<keyword evidence="2" id="KW-1185">Reference proteome</keyword>
<organism evidence="1 2">
    <name type="scientific">Ambrosia artemisiifolia</name>
    <name type="common">Common ragweed</name>
    <dbReference type="NCBI Taxonomy" id="4212"/>
    <lineage>
        <taxon>Eukaryota</taxon>
        <taxon>Viridiplantae</taxon>
        <taxon>Streptophyta</taxon>
        <taxon>Embryophyta</taxon>
        <taxon>Tracheophyta</taxon>
        <taxon>Spermatophyta</taxon>
        <taxon>Magnoliopsida</taxon>
        <taxon>eudicotyledons</taxon>
        <taxon>Gunneridae</taxon>
        <taxon>Pentapetalae</taxon>
        <taxon>asterids</taxon>
        <taxon>campanulids</taxon>
        <taxon>Asterales</taxon>
        <taxon>Asteraceae</taxon>
        <taxon>Asteroideae</taxon>
        <taxon>Heliantheae alliance</taxon>
        <taxon>Heliantheae</taxon>
        <taxon>Ambrosia</taxon>
    </lineage>
</organism>
<accession>A0AAD5DAW3</accession>
<gene>
    <name evidence="1" type="ORF">M8C21_002338</name>
</gene>
<reference evidence="1" key="1">
    <citation type="submission" date="2022-06" db="EMBL/GenBank/DDBJ databases">
        <title>Uncovering the hologenomic basis of an extraordinary plant invasion.</title>
        <authorList>
            <person name="Bieker V.C."/>
            <person name="Martin M.D."/>
            <person name="Gilbert T."/>
            <person name="Hodgins K."/>
            <person name="Battlay P."/>
            <person name="Petersen B."/>
            <person name="Wilson J."/>
        </authorList>
    </citation>
    <scope>NUCLEOTIDE SEQUENCE</scope>
    <source>
        <strain evidence="1">AA19_3_7</strain>
        <tissue evidence="1">Leaf</tissue>
    </source>
</reference>
<sequence length="125" mass="14326">MFVWRWNKALLSAADQFKLTELMSQLAGVILSDVKDLWQWQNVKDEFCGGVYKKVAVPQSYVTEEQLAALFTTCGQVVDCRVCGDPKSVLCEGIWSRCNYNNIFIINNRCNRCNYNSRFSGQQIP</sequence>
<name>A0AAD5DAW3_AMBAR</name>
<evidence type="ECO:0000313" key="2">
    <source>
        <dbReference type="Proteomes" id="UP001206925"/>
    </source>
</evidence>
<dbReference type="AlphaFoldDB" id="A0AAD5DAW3"/>
<dbReference type="EMBL" id="JAMZMK010000384">
    <property type="protein sequence ID" value="KAI7756449.1"/>
    <property type="molecule type" value="Genomic_DNA"/>
</dbReference>